<dbReference type="GO" id="GO:1990316">
    <property type="term" value="C:Atg1/ULK1 kinase complex"/>
    <property type="evidence" value="ECO:0007669"/>
    <property type="project" value="TreeGrafter"/>
</dbReference>
<keyword evidence="3" id="KW-0072">Autophagy</keyword>
<comment type="similarity">
    <text evidence="1">Belongs to the ATG101 family.</text>
</comment>
<keyword evidence="5" id="KW-1185">Reference proteome</keyword>
<dbReference type="GO" id="GO:0000407">
    <property type="term" value="C:phagophore assembly site"/>
    <property type="evidence" value="ECO:0007669"/>
    <property type="project" value="TreeGrafter"/>
</dbReference>
<dbReference type="GO" id="GO:0000045">
    <property type="term" value="P:autophagosome assembly"/>
    <property type="evidence" value="ECO:0007669"/>
    <property type="project" value="TreeGrafter"/>
</dbReference>
<protein>
    <recommendedName>
        <fullName evidence="2">Autophagy-related protein 101</fullName>
    </recommendedName>
</protein>
<dbReference type="EMBL" id="BDGU01000395">
    <property type="protein sequence ID" value="GAW07086.1"/>
    <property type="molecule type" value="Genomic_DNA"/>
</dbReference>
<gene>
    <name evidence="4" type="ORF">LENED_009054</name>
</gene>
<evidence type="ECO:0000256" key="3">
    <source>
        <dbReference type="ARBA" id="ARBA00023006"/>
    </source>
</evidence>
<dbReference type="AlphaFoldDB" id="A0A1Q3EIS9"/>
<comment type="caution">
    <text evidence="4">The sequence shown here is derived from an EMBL/GenBank/DDBJ whole genome shotgun (WGS) entry which is preliminary data.</text>
</comment>
<reference evidence="4 5" key="1">
    <citation type="submission" date="2016-08" db="EMBL/GenBank/DDBJ databases">
        <authorList>
            <consortium name="Lentinula edodes genome sequencing consortium"/>
            <person name="Sakamoto Y."/>
            <person name="Nakade K."/>
            <person name="Sato S."/>
            <person name="Yoshida Y."/>
            <person name="Miyazaki K."/>
            <person name="Natsume S."/>
            <person name="Konno N."/>
        </authorList>
    </citation>
    <scope>NUCLEOTIDE SEQUENCE [LARGE SCALE GENOMIC DNA]</scope>
    <source>
        <strain evidence="4 5">NBRC 111202</strain>
    </source>
</reference>
<evidence type="ECO:0000256" key="1">
    <source>
        <dbReference type="ARBA" id="ARBA00007130"/>
    </source>
</evidence>
<evidence type="ECO:0000313" key="5">
    <source>
        <dbReference type="Proteomes" id="UP000188533"/>
    </source>
</evidence>
<dbReference type="Pfam" id="PF07855">
    <property type="entry name" value="ATG101"/>
    <property type="match status" value="1"/>
</dbReference>
<dbReference type="PANTHER" id="PTHR13292">
    <property type="entry name" value="AUTOPHAGY-RELATED PROTEIN 101"/>
    <property type="match status" value="1"/>
</dbReference>
<dbReference type="STRING" id="5353.A0A1Q3EIS9"/>
<accession>A0A1Q3EIS9</accession>
<evidence type="ECO:0000256" key="2">
    <source>
        <dbReference type="ARBA" id="ARBA00018874"/>
    </source>
</evidence>
<sequence length="243" mass="28464">MRNEHISYYHHRLDPRSSHHQRCSSRHTRCHSFSPLIWNSEANDEGGVRCDYDAEMGQLVEEKVELFWKGIEEGMSKRGQIIITFSEKRPKKSWFQVYVGEEDVPWEQWIINAEIQQPRDRDYFIHLYYIIQFQTGSNPLVPTPPEVKSMKCVYGYRIVCMVGRQMPLDVSRVTRVRKRRFLIAGILKFDTRGTYGVLLSLFLLVLTRVLTGEKSLQRHLTDKNVGPCVALTGDPLLIIFQYI</sequence>
<reference evidence="4 5" key="2">
    <citation type="submission" date="2017-02" db="EMBL/GenBank/DDBJ databases">
        <title>A genome survey and senescence transcriptome analysis in Lentinula edodes.</title>
        <authorList>
            <person name="Sakamoto Y."/>
            <person name="Nakade K."/>
            <person name="Sato S."/>
            <person name="Yoshida Y."/>
            <person name="Miyazaki K."/>
            <person name="Natsume S."/>
            <person name="Konno N."/>
        </authorList>
    </citation>
    <scope>NUCLEOTIDE SEQUENCE [LARGE SCALE GENOMIC DNA]</scope>
    <source>
        <strain evidence="4 5">NBRC 111202</strain>
    </source>
</reference>
<evidence type="ECO:0000313" key="4">
    <source>
        <dbReference type="EMBL" id="GAW07086.1"/>
    </source>
</evidence>
<dbReference type="InterPro" id="IPR012445">
    <property type="entry name" value="ATG101"/>
</dbReference>
<dbReference type="Proteomes" id="UP000188533">
    <property type="component" value="Unassembled WGS sequence"/>
</dbReference>
<name>A0A1Q3EIS9_LENED</name>
<organism evidence="4 5">
    <name type="scientific">Lentinula edodes</name>
    <name type="common">Shiitake mushroom</name>
    <name type="synonym">Lentinus edodes</name>
    <dbReference type="NCBI Taxonomy" id="5353"/>
    <lineage>
        <taxon>Eukaryota</taxon>
        <taxon>Fungi</taxon>
        <taxon>Dikarya</taxon>
        <taxon>Basidiomycota</taxon>
        <taxon>Agaricomycotina</taxon>
        <taxon>Agaricomycetes</taxon>
        <taxon>Agaricomycetidae</taxon>
        <taxon>Agaricales</taxon>
        <taxon>Marasmiineae</taxon>
        <taxon>Omphalotaceae</taxon>
        <taxon>Lentinula</taxon>
    </lineage>
</organism>
<dbReference type="GO" id="GO:0019901">
    <property type="term" value="F:protein kinase binding"/>
    <property type="evidence" value="ECO:0007669"/>
    <property type="project" value="TreeGrafter"/>
</dbReference>
<dbReference type="PANTHER" id="PTHR13292:SF0">
    <property type="entry name" value="AUTOPHAGY-RELATED PROTEIN 101"/>
    <property type="match status" value="1"/>
</dbReference>
<proteinExistence type="inferred from homology"/>